<keyword evidence="2" id="KW-0862">Zinc</keyword>
<reference evidence="10" key="1">
    <citation type="submission" date="2014-10" db="EMBL/GenBank/DDBJ databases">
        <authorList>
            <person name="King R."/>
        </authorList>
    </citation>
    <scope>NUCLEOTIDE SEQUENCE [LARGE SCALE GENOMIC DNA]</scope>
    <source>
        <strain evidence="10">A3/5</strain>
    </source>
</reference>
<keyword evidence="6" id="KW-0539">Nucleus</keyword>
<dbReference type="GO" id="GO:0006351">
    <property type="term" value="P:DNA-templated transcription"/>
    <property type="evidence" value="ECO:0007669"/>
    <property type="project" value="InterPro"/>
</dbReference>
<dbReference type="AlphaFoldDB" id="A0A2L2TAK2"/>
<sequence>MASDPPAYRVTEAATSVNTRARRATGIESSKRVSPSKRYVEALQERIKILESQIHRLKDNSGSYEEVDAAILEEGQSQSEAESSSEDANHSHRSPIKDISDRLGNLNIGEDGHIRYFGSRINFSLLKNSPAASATISSHDLQKQAARTLELLDLNFKVSDELRDHLLGIFWIWQNSWQYIVVKDLFLEDIYISHSGLYASPLLLSSVLALAARYSDRVELRTDPQDPNTAGNALAEKARMILFYESQAPKITTIQAAALLSLRETAVDKEALGWIYCGKLALVLLLEYP</sequence>
<dbReference type="InterPro" id="IPR051615">
    <property type="entry name" value="Transcr_Regulatory_Elem"/>
</dbReference>
<evidence type="ECO:0000256" key="1">
    <source>
        <dbReference type="ARBA" id="ARBA00022723"/>
    </source>
</evidence>
<evidence type="ECO:0000256" key="5">
    <source>
        <dbReference type="ARBA" id="ARBA00023163"/>
    </source>
</evidence>
<keyword evidence="5" id="KW-0804">Transcription</keyword>
<feature type="compositionally biased region" description="Basic and acidic residues" evidence="7">
    <location>
        <begin position="87"/>
        <end position="98"/>
    </location>
</feature>
<dbReference type="Proteomes" id="UP000245910">
    <property type="component" value="Chromosome II"/>
</dbReference>
<dbReference type="GO" id="GO:0003677">
    <property type="term" value="F:DNA binding"/>
    <property type="evidence" value="ECO:0007669"/>
    <property type="project" value="UniProtKB-KW"/>
</dbReference>
<keyword evidence="4" id="KW-0238">DNA-binding</keyword>
<protein>
    <recommendedName>
        <fullName evidence="8">Xylanolytic transcriptional activator regulatory domain-containing protein</fullName>
    </recommendedName>
</protein>
<feature type="region of interest" description="Disordered" evidence="7">
    <location>
        <begin position="74"/>
        <end position="98"/>
    </location>
</feature>
<dbReference type="STRING" id="56646.A0A2L2TAK2"/>
<evidence type="ECO:0000259" key="8">
    <source>
        <dbReference type="Pfam" id="PF04082"/>
    </source>
</evidence>
<keyword evidence="10" id="KW-1185">Reference proteome</keyword>
<dbReference type="CDD" id="cd12148">
    <property type="entry name" value="fungal_TF_MHR"/>
    <property type="match status" value="1"/>
</dbReference>
<organism evidence="9 10">
    <name type="scientific">Fusarium venenatum</name>
    <dbReference type="NCBI Taxonomy" id="56646"/>
    <lineage>
        <taxon>Eukaryota</taxon>
        <taxon>Fungi</taxon>
        <taxon>Dikarya</taxon>
        <taxon>Ascomycota</taxon>
        <taxon>Pezizomycotina</taxon>
        <taxon>Sordariomycetes</taxon>
        <taxon>Hypocreomycetidae</taxon>
        <taxon>Hypocreales</taxon>
        <taxon>Nectriaceae</taxon>
        <taxon>Fusarium</taxon>
    </lineage>
</organism>
<dbReference type="EMBL" id="LN649230">
    <property type="protein sequence ID" value="CEI59936.1"/>
    <property type="molecule type" value="Genomic_DNA"/>
</dbReference>
<dbReference type="GO" id="GO:0008270">
    <property type="term" value="F:zinc ion binding"/>
    <property type="evidence" value="ECO:0007669"/>
    <property type="project" value="InterPro"/>
</dbReference>
<proteinExistence type="predicted"/>
<evidence type="ECO:0000313" key="9">
    <source>
        <dbReference type="EMBL" id="CEI59936.1"/>
    </source>
</evidence>
<feature type="domain" description="Xylanolytic transcriptional activator regulatory" evidence="8">
    <location>
        <begin position="167"/>
        <end position="278"/>
    </location>
</feature>
<evidence type="ECO:0000256" key="4">
    <source>
        <dbReference type="ARBA" id="ARBA00023125"/>
    </source>
</evidence>
<name>A0A2L2TAK2_9HYPO</name>
<evidence type="ECO:0000256" key="7">
    <source>
        <dbReference type="SAM" id="MobiDB-lite"/>
    </source>
</evidence>
<evidence type="ECO:0000256" key="2">
    <source>
        <dbReference type="ARBA" id="ARBA00022833"/>
    </source>
</evidence>
<accession>A0A2L2TAK2</accession>
<dbReference type="Pfam" id="PF04082">
    <property type="entry name" value="Fungal_trans"/>
    <property type="match status" value="1"/>
</dbReference>
<dbReference type="PANTHER" id="PTHR31313">
    <property type="entry name" value="TY1 ENHANCER ACTIVATOR"/>
    <property type="match status" value="1"/>
</dbReference>
<keyword evidence="1" id="KW-0479">Metal-binding</keyword>
<feature type="region of interest" description="Disordered" evidence="7">
    <location>
        <begin position="1"/>
        <end position="35"/>
    </location>
</feature>
<evidence type="ECO:0000313" key="10">
    <source>
        <dbReference type="Proteomes" id="UP000245910"/>
    </source>
</evidence>
<dbReference type="InterPro" id="IPR007219">
    <property type="entry name" value="XnlR_reg_dom"/>
</dbReference>
<keyword evidence="3" id="KW-0805">Transcription regulation</keyword>
<evidence type="ECO:0000256" key="6">
    <source>
        <dbReference type="ARBA" id="ARBA00023242"/>
    </source>
</evidence>
<dbReference type="PANTHER" id="PTHR31313:SF81">
    <property type="entry name" value="TY1 ENHANCER ACTIVATOR"/>
    <property type="match status" value="1"/>
</dbReference>
<evidence type="ECO:0000256" key="3">
    <source>
        <dbReference type="ARBA" id="ARBA00023015"/>
    </source>
</evidence>